<accession>A0A1V4T123</accession>
<dbReference type="RefSeq" id="WP_139776756.1">
    <property type="nucleotide sequence ID" value="NZ_MTSM01000311.1"/>
</dbReference>
<name>A0A1V4T123_9GAMM</name>
<proteinExistence type="predicted"/>
<gene>
    <name evidence="1" type="ORF">BTE48_17210</name>
</gene>
<evidence type="ECO:0000313" key="2">
    <source>
        <dbReference type="Proteomes" id="UP000191418"/>
    </source>
</evidence>
<organism evidence="1 2">
    <name type="scientific">Oceanospirillum multiglobuliferum</name>
    <dbReference type="NCBI Taxonomy" id="64969"/>
    <lineage>
        <taxon>Bacteria</taxon>
        <taxon>Pseudomonadati</taxon>
        <taxon>Pseudomonadota</taxon>
        <taxon>Gammaproteobacteria</taxon>
        <taxon>Oceanospirillales</taxon>
        <taxon>Oceanospirillaceae</taxon>
        <taxon>Oceanospirillum</taxon>
    </lineage>
</organism>
<keyword evidence="2" id="KW-1185">Reference proteome</keyword>
<reference evidence="1 2" key="1">
    <citation type="submission" date="2017-01" db="EMBL/GenBank/DDBJ databases">
        <title>Genome Sequencing of a Marine Spirillum, Oceanospirillum multiglobuliferum ATCC 33336, from Japan.</title>
        <authorList>
            <person name="Carney J.G."/>
            <person name="Trachtenberg A.M."/>
            <person name="Rheaume B.A."/>
            <person name="Linnane J.D."/>
            <person name="Pitts N.L."/>
            <person name="Mykles D.L."/>
            <person name="Maclea K.S."/>
        </authorList>
    </citation>
    <scope>NUCLEOTIDE SEQUENCE [LARGE SCALE GENOMIC DNA]</scope>
    <source>
        <strain evidence="1 2">ATCC 33336</strain>
    </source>
</reference>
<sequence>MAAPVPRDFLLSPGQHVGVSGESDQAVVIINQRFGEVLFKRVGDADVSVGSSDKPDVTFSAVAYAALVDTHTSTSTL</sequence>
<dbReference type="EMBL" id="MTSM01000311">
    <property type="protein sequence ID" value="OPX53868.1"/>
    <property type="molecule type" value="Genomic_DNA"/>
</dbReference>
<protein>
    <submittedName>
        <fullName evidence="1">Uncharacterized protein</fullName>
    </submittedName>
</protein>
<feature type="non-terminal residue" evidence="1">
    <location>
        <position position="77"/>
    </location>
</feature>
<evidence type="ECO:0000313" key="1">
    <source>
        <dbReference type="EMBL" id="OPX53868.1"/>
    </source>
</evidence>
<dbReference type="AlphaFoldDB" id="A0A1V4T123"/>
<comment type="caution">
    <text evidence="1">The sequence shown here is derived from an EMBL/GenBank/DDBJ whole genome shotgun (WGS) entry which is preliminary data.</text>
</comment>
<dbReference type="Proteomes" id="UP000191418">
    <property type="component" value="Unassembled WGS sequence"/>
</dbReference>